<dbReference type="Pfam" id="PF25769">
    <property type="entry name" value="PLK4_bind_CEP152"/>
    <property type="match status" value="1"/>
</dbReference>
<dbReference type="EMBL" id="CM014084">
    <property type="protein sequence ID" value="TKS73583.1"/>
    <property type="molecule type" value="Genomic_DNA"/>
</dbReference>
<dbReference type="PANTHER" id="PTHR10337:SF6">
    <property type="entry name" value="CENTROSOMAL PROTEIN OF 152 KDA"/>
    <property type="match status" value="1"/>
</dbReference>
<feature type="compositionally biased region" description="Polar residues" evidence="2">
    <location>
        <begin position="140"/>
        <end position="151"/>
    </location>
</feature>
<feature type="coiled-coil region" evidence="1">
    <location>
        <begin position="1141"/>
        <end position="1168"/>
    </location>
</feature>
<organism evidence="4 5">
    <name type="scientific">Collichthys lucidus</name>
    <name type="common">Big head croaker</name>
    <name type="synonym">Sciaena lucida</name>
    <dbReference type="NCBI Taxonomy" id="240159"/>
    <lineage>
        <taxon>Eukaryota</taxon>
        <taxon>Metazoa</taxon>
        <taxon>Chordata</taxon>
        <taxon>Craniata</taxon>
        <taxon>Vertebrata</taxon>
        <taxon>Euteleostomi</taxon>
        <taxon>Actinopterygii</taxon>
        <taxon>Neopterygii</taxon>
        <taxon>Teleostei</taxon>
        <taxon>Neoteleostei</taxon>
        <taxon>Acanthomorphata</taxon>
        <taxon>Eupercaria</taxon>
        <taxon>Sciaenidae</taxon>
        <taxon>Collichthys</taxon>
    </lineage>
</organism>
<reference evidence="4 5" key="1">
    <citation type="submission" date="2019-01" db="EMBL/GenBank/DDBJ databases">
        <title>Genome Assembly of Collichthys lucidus.</title>
        <authorList>
            <person name="Cai M."/>
            <person name="Xiao S."/>
        </authorList>
    </citation>
    <scope>NUCLEOTIDE SEQUENCE [LARGE SCALE GENOMIC DNA]</scope>
    <source>
        <strain evidence="4">JT15FE1705JMU</strain>
        <tissue evidence="4">Muscle</tissue>
    </source>
</reference>
<feature type="coiled-coil region" evidence="1">
    <location>
        <begin position="911"/>
        <end position="942"/>
    </location>
</feature>
<feature type="compositionally biased region" description="Polar residues" evidence="2">
    <location>
        <begin position="1507"/>
        <end position="1523"/>
    </location>
</feature>
<evidence type="ECO:0000313" key="4">
    <source>
        <dbReference type="EMBL" id="TKS73583.1"/>
    </source>
</evidence>
<accession>A0A4U5UG77</accession>
<dbReference type="STRING" id="240159.A0A4U5UG77"/>
<feature type="coiled-coil region" evidence="1">
    <location>
        <begin position="726"/>
        <end position="806"/>
    </location>
</feature>
<feature type="compositionally biased region" description="Polar residues" evidence="2">
    <location>
        <begin position="55"/>
        <end position="74"/>
    </location>
</feature>
<feature type="coiled-coil region" evidence="1">
    <location>
        <begin position="1089"/>
        <end position="1116"/>
    </location>
</feature>
<dbReference type="Proteomes" id="UP000298787">
    <property type="component" value="Chromosome 7"/>
</dbReference>
<protein>
    <submittedName>
        <fullName evidence="4">Centrosomal protein of 152 kDa</fullName>
    </submittedName>
</protein>
<feature type="region of interest" description="Disordered" evidence="2">
    <location>
        <begin position="1"/>
        <end position="126"/>
    </location>
</feature>
<dbReference type="GO" id="GO:0005813">
    <property type="term" value="C:centrosome"/>
    <property type="evidence" value="ECO:0007669"/>
    <property type="project" value="TreeGrafter"/>
</dbReference>
<feature type="coiled-coil region" evidence="1">
    <location>
        <begin position="260"/>
        <end position="343"/>
    </location>
</feature>
<dbReference type="InterPro" id="IPR051235">
    <property type="entry name" value="CEP152/SHC-Transforming"/>
</dbReference>
<feature type="region of interest" description="Disordered" evidence="2">
    <location>
        <begin position="1482"/>
        <end position="1626"/>
    </location>
</feature>
<dbReference type="InterPro" id="IPR057664">
    <property type="entry name" value="CEP152_PLK4_bind"/>
</dbReference>
<feature type="domain" description="CEP152 CEP63 binding coiled coil" evidence="3">
    <location>
        <begin position="1339"/>
        <end position="1389"/>
    </location>
</feature>
<feature type="compositionally biased region" description="Basic and acidic residues" evidence="2">
    <location>
        <begin position="1581"/>
        <end position="1597"/>
    </location>
</feature>
<evidence type="ECO:0000256" key="2">
    <source>
        <dbReference type="SAM" id="MobiDB-lite"/>
    </source>
</evidence>
<evidence type="ECO:0000313" key="5">
    <source>
        <dbReference type="Proteomes" id="UP000298787"/>
    </source>
</evidence>
<feature type="compositionally biased region" description="Polar residues" evidence="2">
    <location>
        <begin position="1546"/>
        <end position="1562"/>
    </location>
</feature>
<dbReference type="InterPro" id="IPR057659">
    <property type="entry name" value="CEP152_CC"/>
</dbReference>
<feature type="compositionally biased region" description="Basic and acidic residues" evidence="2">
    <location>
        <begin position="1526"/>
        <end position="1536"/>
    </location>
</feature>
<keyword evidence="5" id="KW-1185">Reference proteome</keyword>
<proteinExistence type="predicted"/>
<feature type="region of interest" description="Disordered" evidence="2">
    <location>
        <begin position="1003"/>
        <end position="1033"/>
    </location>
</feature>
<feature type="compositionally biased region" description="Basic and acidic residues" evidence="2">
    <location>
        <begin position="1487"/>
        <end position="1506"/>
    </location>
</feature>
<feature type="compositionally biased region" description="Polar residues" evidence="2">
    <location>
        <begin position="1615"/>
        <end position="1626"/>
    </location>
</feature>
<evidence type="ECO:0000256" key="1">
    <source>
        <dbReference type="SAM" id="Coils"/>
    </source>
</evidence>
<feature type="compositionally biased region" description="Polar residues" evidence="2">
    <location>
        <begin position="114"/>
        <end position="126"/>
    </location>
</feature>
<feature type="region of interest" description="Disordered" evidence="2">
    <location>
        <begin position="1680"/>
        <end position="1732"/>
    </location>
</feature>
<feature type="coiled-coil region" evidence="1">
    <location>
        <begin position="410"/>
        <end position="509"/>
    </location>
</feature>
<keyword evidence="1" id="KW-0175">Coiled coil</keyword>
<feature type="region of interest" description="Disordered" evidence="2">
    <location>
        <begin position="1317"/>
        <end position="1337"/>
    </location>
</feature>
<name>A0A4U5UG77_COLLU</name>
<feature type="compositionally biased region" description="Basic and acidic residues" evidence="2">
    <location>
        <begin position="81"/>
        <end position="97"/>
    </location>
</feature>
<feature type="coiled-coil region" evidence="1">
    <location>
        <begin position="579"/>
        <end position="701"/>
    </location>
</feature>
<evidence type="ECO:0000259" key="3">
    <source>
        <dbReference type="Pfam" id="PF25770"/>
    </source>
</evidence>
<feature type="compositionally biased region" description="Polar residues" evidence="2">
    <location>
        <begin position="1720"/>
        <end position="1732"/>
    </location>
</feature>
<dbReference type="GO" id="GO:0007099">
    <property type="term" value="P:centriole replication"/>
    <property type="evidence" value="ECO:0007669"/>
    <property type="project" value="TreeGrafter"/>
</dbReference>
<gene>
    <name evidence="4" type="ORF">D9C73_007663</name>
</gene>
<feature type="coiled-coil region" evidence="1">
    <location>
        <begin position="1033"/>
        <end position="1060"/>
    </location>
</feature>
<feature type="region of interest" description="Disordered" evidence="2">
    <location>
        <begin position="140"/>
        <end position="165"/>
    </location>
</feature>
<sequence length="1732" mass="199806">MSIDFDSAALQTQHDEEEYDQEDYAREQELQKLLTDLPDDMLEDSRDSSPELEYSTCSHKNTGNSPQSAWTPQWSAHPRPASHEQNYDVDYDQRSQDEYAYEDGAAPINRHHPQSQPLPHTWNQQPQDQFAQGDYTYTSMGTEQSTETNDFPTDEYEPKPYPQSTNNAVVYNGEGGRRDNQNYWGPQQCQKPFSCEFFYDIKSGPGDRVVDQYKASYNPHHPPHQPKMFNTQAAHQEGQLDHLQREFLDSTQQTADREQLAQLQILNKAQQRQIEDLERKLEDSRRNMRYAEHQLAIVKDEKDGLAVSLKESSRLVEEAKGREAQMQNKFKAMEQQLKVLSERDQENMKKQRVAEAAVDSMKQQMLELCRSDTLSRSREQHDRDLAVIKEQHDAALLTLQQKLDSTSHALNEQVDVGQRLREQVKQLERQREEEQLERARVVNALTQRLEESQQQSAKLLQTSSVQEMTQVQIKLQQATSAKALSENMNKVLQEDLADLKEQITLYESAVKHGVIAIDLSTDWENQLSDSCVDLGLKKTNKKNGLLHSTALAHLTDSKLPKDEALRLLRVEMQRCLGSLKGKRQKISQLQEELQLCQRQANELQTQLDEAKLSSSIRGASQMKQLDITGESQKEVMRLQEDNRHLQEQVQVLEKKYTELKQSEEKVRSANSELCIKMREMIQELDQEKQEASERSERIHQQYRDDVVNQIRTELMLEHDAQVEELTAQHQQRIQQLQTQLSETNDKMLAVQECYISVCKEKDALEDRVRDREKEEASIREREQNMREESEAAVEKLRAELEAQHQASVNQLKALWSKEKETDIQQQVDSHVALAKAAWKEELQQVVFPTIAVQLPELLDFTPDLKVFTSSVQVEKTWVQRLEDARREKHRETAVAACQANENEASSVTITVEELDSRLSAQKQQLEMEADKVKRKAVEEARKHTQRELHEKHLEDMANQVEGAVTRAYNRWIEDFTSLPEYQASLQAERQKWKELQEKHTEQQVSQALREAEEEWHRKQRNQLEEQSSGNQRVEELQDEVATLQTRLEQVRREQAALLKAELAGARAAWNRDKQQEISVIQIRSEQVYQTKLQEQCTKLEQALKQAREDADLQKNELLLQTEAKIQQTLATREEEWRCQYSEKEQVQREELRAELQTALAEVQAQLLRDPKTDQRATEDIRRTSGATSEGTITHIIQASCKDIVSRAVTQARKEWKKISEERLMCVLKETQQQHEREISKVHSSLSQRKEQTRCRKECAETVSKLQKKNQELQRHLEKACRQLQHTVREHKAAMQQLKDEHGSSLQKAKEEYLQQLEEAKRAKESSGSSDQQQSLQQGLEEMKQQYLMTVEKIRGDMLRYLQESRERAAEMIRMEVQRERQDTARKMRHYYLTCLQELLEDGGKTTGQEAIIVLNLFAYFIMTPRANCIDLPVLCRAEKKIMNAASKLAAMAKVLETPIKSKSGKNYGLQSRNAGFSKKLSTLTELPDIRPEDRSHREKINADAEQKQSAAARTKPLSHQDNAASGKEEASVDAGHKPQTAAPTLLRSNEPSQQMATPSQVDFVSGSVRSKNREMYLQGADSRKADNRRQADAERQNKPFLIQEAPVREEKRTDWSMSSSDSETGFQVSRFSYSGRKVEPVKPFSVSAASASDSGEFGGLTPDVSDMTVYNEIAKTTPHTQILNYAQRSTHREPTPGSEAEQQHGVCSRPLFSELRQRQQDSGFDSPFYQQK</sequence>
<dbReference type="PANTHER" id="PTHR10337">
    <property type="entry name" value="SHC TRANSFORMING PROTEIN"/>
    <property type="match status" value="1"/>
</dbReference>
<feature type="compositionally biased region" description="Low complexity" evidence="2">
    <location>
        <begin position="1325"/>
        <end position="1337"/>
    </location>
</feature>
<dbReference type="Pfam" id="PF25770">
    <property type="entry name" value="CC_CEP63-bind_CEP152"/>
    <property type="match status" value="1"/>
</dbReference>